<sequence length="57" mass="6676">MTWRLRNAMASLEIEGLALTDEERAVFEECIREECSDTQLADRLRERFPNYDNALLA</sequence>
<dbReference type="InterPro" id="IPR033788">
    <property type="entry name" value="VbhA-like"/>
</dbReference>
<protein>
    <submittedName>
        <fullName evidence="1">Uncharacterized protein</fullName>
    </submittedName>
</protein>
<proteinExistence type="predicted"/>
<dbReference type="AlphaFoldDB" id="A0A846QCI6"/>
<evidence type="ECO:0000313" key="2">
    <source>
        <dbReference type="Proteomes" id="UP000580856"/>
    </source>
</evidence>
<dbReference type="RefSeq" id="WP_167939564.1">
    <property type="nucleotide sequence ID" value="NZ_JAATJA010000001.1"/>
</dbReference>
<gene>
    <name evidence="1" type="ORF">GGQ74_000066</name>
</gene>
<organism evidence="1 2">
    <name type="scientific">Desulfobaculum xiamenense</name>
    <dbReference type="NCBI Taxonomy" id="995050"/>
    <lineage>
        <taxon>Bacteria</taxon>
        <taxon>Pseudomonadati</taxon>
        <taxon>Thermodesulfobacteriota</taxon>
        <taxon>Desulfovibrionia</taxon>
        <taxon>Desulfovibrionales</taxon>
        <taxon>Desulfovibrionaceae</taxon>
        <taxon>Desulfobaculum</taxon>
    </lineage>
</organism>
<comment type="caution">
    <text evidence="1">The sequence shown here is derived from an EMBL/GenBank/DDBJ whole genome shotgun (WGS) entry which is preliminary data.</text>
</comment>
<dbReference type="Gene3D" id="1.10.8.1050">
    <property type="entry name" value="Antitoxin VbhA-like"/>
    <property type="match status" value="1"/>
</dbReference>
<dbReference type="InterPro" id="IPR043038">
    <property type="entry name" value="VbhA_sf"/>
</dbReference>
<evidence type="ECO:0000313" key="1">
    <source>
        <dbReference type="EMBL" id="NJB66426.1"/>
    </source>
</evidence>
<reference evidence="1 2" key="1">
    <citation type="submission" date="2020-03" db="EMBL/GenBank/DDBJ databases">
        <title>Genomic Encyclopedia of Type Strains, Phase IV (KMG-IV): sequencing the most valuable type-strain genomes for metagenomic binning, comparative biology and taxonomic classification.</title>
        <authorList>
            <person name="Goeker M."/>
        </authorList>
    </citation>
    <scope>NUCLEOTIDE SEQUENCE [LARGE SCALE GENOMIC DNA]</scope>
    <source>
        <strain evidence="1 2">DSM 24233</strain>
    </source>
</reference>
<accession>A0A846QCI6</accession>
<dbReference type="EMBL" id="JAATJA010000001">
    <property type="protein sequence ID" value="NJB66426.1"/>
    <property type="molecule type" value="Genomic_DNA"/>
</dbReference>
<keyword evidence="2" id="KW-1185">Reference proteome</keyword>
<dbReference type="CDD" id="cd11586">
    <property type="entry name" value="VbhA_like"/>
    <property type="match status" value="1"/>
</dbReference>
<dbReference type="Proteomes" id="UP000580856">
    <property type="component" value="Unassembled WGS sequence"/>
</dbReference>
<name>A0A846QCI6_9BACT</name>